<gene>
    <name evidence="10" type="ORF">AT9943_LOCUS21594</name>
</gene>
<evidence type="ECO:0000256" key="9">
    <source>
        <dbReference type="RuleBase" id="RU000461"/>
    </source>
</evidence>
<keyword evidence="7 8" id="KW-0408">Iron</keyword>
<keyword evidence="9" id="KW-0503">Monooxygenase</keyword>
<dbReference type="PANTHER" id="PTHR24286:SF305">
    <property type="entry name" value="CYTOCHROME P450 708A2"/>
    <property type="match status" value="1"/>
</dbReference>
<dbReference type="Gene3D" id="1.10.630.10">
    <property type="entry name" value="Cytochrome P450"/>
    <property type="match status" value="2"/>
</dbReference>
<dbReference type="InterPro" id="IPR001128">
    <property type="entry name" value="Cyt_P450"/>
</dbReference>
<evidence type="ECO:0000313" key="11">
    <source>
        <dbReference type="Proteomes" id="UP000516314"/>
    </source>
</evidence>
<evidence type="ECO:0000256" key="4">
    <source>
        <dbReference type="ARBA" id="ARBA00022692"/>
    </source>
</evidence>
<evidence type="ECO:0000313" key="10">
    <source>
        <dbReference type="EMBL" id="CAD5334280.1"/>
    </source>
</evidence>
<dbReference type="GO" id="GO:0016020">
    <property type="term" value="C:membrane"/>
    <property type="evidence" value="ECO:0007669"/>
    <property type="project" value="UniProtKB-SubCell"/>
</dbReference>
<evidence type="ECO:0000256" key="5">
    <source>
        <dbReference type="ARBA" id="ARBA00022723"/>
    </source>
</evidence>
<dbReference type="InterPro" id="IPR017972">
    <property type="entry name" value="Cyt_P450_CS"/>
</dbReference>
<dbReference type="PRINTS" id="PR00465">
    <property type="entry name" value="EP450IV"/>
</dbReference>
<feature type="binding site" description="axial binding residue" evidence="8">
    <location>
        <position position="384"/>
    </location>
    <ligand>
        <name>heme</name>
        <dbReference type="ChEBI" id="CHEBI:30413"/>
    </ligand>
    <ligandPart>
        <name>Fe</name>
        <dbReference type="ChEBI" id="CHEBI:18248"/>
    </ligandPart>
</feature>
<evidence type="ECO:0000256" key="3">
    <source>
        <dbReference type="ARBA" id="ARBA00022617"/>
    </source>
</evidence>
<evidence type="ECO:0000256" key="8">
    <source>
        <dbReference type="PIRSR" id="PIRSR602403-1"/>
    </source>
</evidence>
<evidence type="ECO:0000256" key="7">
    <source>
        <dbReference type="ARBA" id="ARBA00023004"/>
    </source>
</evidence>
<accession>A0A7G2FGK2</accession>
<evidence type="ECO:0000256" key="1">
    <source>
        <dbReference type="ARBA" id="ARBA00004167"/>
    </source>
</evidence>
<comment type="similarity">
    <text evidence="2 9">Belongs to the cytochrome P450 family.</text>
</comment>
<name>A0A7G2FGK2_ARATH</name>
<proteinExistence type="inferred from homology"/>
<dbReference type="GO" id="GO:0005506">
    <property type="term" value="F:iron ion binding"/>
    <property type="evidence" value="ECO:0007669"/>
    <property type="project" value="InterPro"/>
</dbReference>
<organism evidence="10 11">
    <name type="scientific">Arabidopsis thaliana</name>
    <name type="common">Mouse-ear cress</name>
    <dbReference type="NCBI Taxonomy" id="3702"/>
    <lineage>
        <taxon>Eukaryota</taxon>
        <taxon>Viridiplantae</taxon>
        <taxon>Streptophyta</taxon>
        <taxon>Embryophyta</taxon>
        <taxon>Tracheophyta</taxon>
        <taxon>Spermatophyta</taxon>
        <taxon>Magnoliopsida</taxon>
        <taxon>eudicotyledons</taxon>
        <taxon>Gunneridae</taxon>
        <taxon>Pentapetalae</taxon>
        <taxon>rosids</taxon>
        <taxon>malvids</taxon>
        <taxon>Brassicales</taxon>
        <taxon>Brassicaceae</taxon>
        <taxon>Camelineae</taxon>
        <taxon>Arabidopsis</taxon>
    </lineage>
</organism>
<sequence length="435" mass="49630">MSFVWSAAVWVIAVAAVVISKWLYRWSNPKCNGKLPPGSMGLPIIGETCDFFEPHGLYEISPFVKKRMLKYGPLFRTNIFGSNTVVLTEPDIIFEVFRQENKSFVFSYPEAFVKPFGKENVFLKHGNIHKHVKQISLQHLGSEALKKKMIGEIDRVTYEHLRSKANQGSFDAKEAVESVIMAHLTPKIISNLKPETQATLVDNIMALGSEWFQSPLKLTTLISIYKVFIARRYALQVIKDVFTRRKASREMCGDFLDTMREHAAILQNRNGKGAGVSWEEYRHQMTFTNMVIIYLYTLKTTVINETLRMANMAPIMYRKAVNDVEIKGYTIPAGWIVAVIPPAVHFNDAIYENPLEFNPWRWEGKELRSGSKTFMVFGGGVRQCVGAEFARLQISIFIHHLVTTYDFSLAQESEFIRAPLPYFPKGLPIKISQSL</sequence>
<evidence type="ECO:0000256" key="6">
    <source>
        <dbReference type="ARBA" id="ARBA00022989"/>
    </source>
</evidence>
<dbReference type="GO" id="GO:0020037">
    <property type="term" value="F:heme binding"/>
    <property type="evidence" value="ECO:0007669"/>
    <property type="project" value="InterPro"/>
</dbReference>
<keyword evidence="5 8" id="KW-0479">Metal-binding</keyword>
<keyword evidence="6" id="KW-0472">Membrane</keyword>
<dbReference type="PROSITE" id="PS00086">
    <property type="entry name" value="CYTOCHROME_P450"/>
    <property type="match status" value="1"/>
</dbReference>
<dbReference type="Pfam" id="PF00067">
    <property type="entry name" value="p450"/>
    <property type="match status" value="2"/>
</dbReference>
<dbReference type="InterPro" id="IPR036396">
    <property type="entry name" value="Cyt_P450_sf"/>
</dbReference>
<keyword evidence="4" id="KW-0812">Transmembrane</keyword>
<dbReference type="AlphaFoldDB" id="A0A7G2FGK2"/>
<keyword evidence="6" id="KW-1133">Transmembrane helix</keyword>
<protein>
    <submittedName>
        <fullName evidence="10">(thale cress) hypothetical protein</fullName>
    </submittedName>
</protein>
<dbReference type="GO" id="GO:0016705">
    <property type="term" value="F:oxidoreductase activity, acting on paired donors, with incorporation or reduction of molecular oxygen"/>
    <property type="evidence" value="ECO:0007669"/>
    <property type="project" value="InterPro"/>
</dbReference>
<comment type="subcellular location">
    <subcellularLocation>
        <location evidence="1">Membrane</location>
        <topology evidence="1">Single-pass membrane protein</topology>
    </subcellularLocation>
</comment>
<dbReference type="GO" id="GO:0004497">
    <property type="term" value="F:monooxygenase activity"/>
    <property type="evidence" value="ECO:0007669"/>
    <property type="project" value="UniProtKB-KW"/>
</dbReference>
<keyword evidence="9" id="KW-0560">Oxidoreductase</keyword>
<dbReference type="PANTHER" id="PTHR24286">
    <property type="entry name" value="CYTOCHROME P450 26"/>
    <property type="match status" value="1"/>
</dbReference>
<keyword evidence="3 8" id="KW-0349">Heme</keyword>
<reference evidence="10 11" key="1">
    <citation type="submission" date="2020-09" db="EMBL/GenBank/DDBJ databases">
        <authorList>
            <person name="Ashkenazy H."/>
        </authorList>
    </citation>
    <scope>NUCLEOTIDE SEQUENCE [LARGE SCALE GENOMIC DNA]</scope>
    <source>
        <strain evidence="11">cv. Cdm-0</strain>
    </source>
</reference>
<comment type="cofactor">
    <cofactor evidence="8">
        <name>heme</name>
        <dbReference type="ChEBI" id="CHEBI:30413"/>
    </cofactor>
</comment>
<dbReference type="SUPFAM" id="SSF48264">
    <property type="entry name" value="Cytochrome P450"/>
    <property type="match status" value="1"/>
</dbReference>
<evidence type="ECO:0000256" key="2">
    <source>
        <dbReference type="ARBA" id="ARBA00010617"/>
    </source>
</evidence>
<dbReference type="Proteomes" id="UP000516314">
    <property type="component" value="Chromosome 5"/>
</dbReference>
<dbReference type="InterPro" id="IPR002403">
    <property type="entry name" value="Cyt_P450_E_grp-IV"/>
</dbReference>
<dbReference type="EMBL" id="LR881470">
    <property type="protein sequence ID" value="CAD5334280.1"/>
    <property type="molecule type" value="Genomic_DNA"/>
</dbReference>